<dbReference type="EMBL" id="SPLM01000078">
    <property type="protein sequence ID" value="TMW61036.1"/>
    <property type="molecule type" value="Genomic_DNA"/>
</dbReference>
<organism evidence="2 3">
    <name type="scientific">Pythium oligandrum</name>
    <name type="common">Mycoparasitic fungus</name>
    <dbReference type="NCBI Taxonomy" id="41045"/>
    <lineage>
        <taxon>Eukaryota</taxon>
        <taxon>Sar</taxon>
        <taxon>Stramenopiles</taxon>
        <taxon>Oomycota</taxon>
        <taxon>Peronosporomycetes</taxon>
        <taxon>Pythiales</taxon>
        <taxon>Pythiaceae</taxon>
        <taxon>Pythium</taxon>
    </lineage>
</organism>
<dbReference type="OrthoDB" id="107250at2759"/>
<evidence type="ECO:0000313" key="2">
    <source>
        <dbReference type="EMBL" id="TMW61036.1"/>
    </source>
</evidence>
<feature type="compositionally biased region" description="Acidic residues" evidence="1">
    <location>
        <begin position="435"/>
        <end position="451"/>
    </location>
</feature>
<keyword evidence="3" id="KW-1185">Reference proteome</keyword>
<dbReference type="AlphaFoldDB" id="A0A8K1FFX9"/>
<comment type="caution">
    <text evidence="2">The sequence shown here is derived from an EMBL/GenBank/DDBJ whole genome shotgun (WGS) entry which is preliminary data.</text>
</comment>
<gene>
    <name evidence="2" type="ORF">Poli38472_014497</name>
</gene>
<protein>
    <submittedName>
        <fullName evidence="2">Uncharacterized protein</fullName>
    </submittedName>
</protein>
<evidence type="ECO:0000313" key="3">
    <source>
        <dbReference type="Proteomes" id="UP000794436"/>
    </source>
</evidence>
<sequence length="559" mass="62318">MDRFDQRVRSLRKRLALDFQPLRSTLARGLDVLVDPEAAVLCTATVEALCDALFNVVVKNLHDDAASSVAPLDTKVTIYHIQVALRGHDDLAQVLSHVESASVVLECFMDDATSKALYQRNLIGTRQAKHLRAADENEEELLRLHERMRSEWQRREDDPFTDVDFATVLKCVHPAFTLAYNATMLLSALVRELLNEMCDRANIDAVQRRVPPELYPEDLYAPLTDVFFSVGETGKLMEKTASECLERFRLQSRHSKTLSLRFRVYLGANGNAVQALRSSPFHTLGNVARDAPFSQLLPQMCKKCHLDAPSTVVGIYRGHQLEPSTTPGMLSMPMGAVIFLVSKKWWDHTRRNEARRGLMSSLRPQDALVKSLVESSESRVKKEFQAAPVEATPFGFLGATASSASVLREKPLGQSHSLSRLEKKSSPARPRQRDEEEDNGNEDDSDDDEDSLSALVAGVGRRTESISVDARGLVQTLTTRSTQLLATLDEAWLGFAGLSGGLRTLQDALSRLPDDGDALEQELRTRLAQTTALARQTATAQTLMTQLLDDTRRLRRLDR</sequence>
<feature type="region of interest" description="Disordered" evidence="1">
    <location>
        <begin position="410"/>
        <end position="451"/>
    </location>
</feature>
<accession>A0A8K1FFX9</accession>
<evidence type="ECO:0000256" key="1">
    <source>
        <dbReference type="SAM" id="MobiDB-lite"/>
    </source>
</evidence>
<dbReference type="Proteomes" id="UP000794436">
    <property type="component" value="Unassembled WGS sequence"/>
</dbReference>
<proteinExistence type="predicted"/>
<name>A0A8K1FFX9_PYTOL</name>
<reference evidence="2" key="1">
    <citation type="submission" date="2019-03" db="EMBL/GenBank/DDBJ databases">
        <title>Long read genome sequence of the mycoparasitic Pythium oligandrum ATCC 38472 isolated from sugarbeet rhizosphere.</title>
        <authorList>
            <person name="Gaulin E."/>
        </authorList>
    </citation>
    <scope>NUCLEOTIDE SEQUENCE</scope>
    <source>
        <strain evidence="2">ATCC 38472_TT</strain>
    </source>
</reference>